<dbReference type="SMART" id="SM00387">
    <property type="entry name" value="HATPase_c"/>
    <property type="match status" value="1"/>
</dbReference>
<dbReference type="Pfam" id="PF00072">
    <property type="entry name" value="Response_reg"/>
    <property type="match status" value="1"/>
</dbReference>
<dbReference type="EC" id="2.7.13.3" evidence="2"/>
<dbReference type="InterPro" id="IPR004358">
    <property type="entry name" value="Sig_transdc_His_kin-like_C"/>
</dbReference>
<dbReference type="SUPFAM" id="SSF52172">
    <property type="entry name" value="CheY-like"/>
    <property type="match status" value="1"/>
</dbReference>
<dbReference type="Pfam" id="PF08448">
    <property type="entry name" value="PAS_4"/>
    <property type="match status" value="2"/>
</dbReference>
<keyword evidence="12" id="KW-1133">Transmembrane helix</keyword>
<feature type="transmembrane region" description="Helical" evidence="12">
    <location>
        <begin position="39"/>
        <end position="64"/>
    </location>
</feature>
<dbReference type="HOGENOM" id="CLU_000445_114_15_6"/>
<dbReference type="GO" id="GO:0000155">
    <property type="term" value="F:phosphorelay sensor kinase activity"/>
    <property type="evidence" value="ECO:0007669"/>
    <property type="project" value="InterPro"/>
</dbReference>
<dbReference type="eggNOG" id="COG2205">
    <property type="taxonomic scope" value="Bacteria"/>
</dbReference>
<dbReference type="Gene3D" id="3.40.50.2300">
    <property type="match status" value="1"/>
</dbReference>
<comment type="catalytic activity">
    <reaction evidence="1">
        <text>ATP + protein L-histidine = ADP + protein N-phospho-L-histidine.</text>
        <dbReference type="EC" id="2.7.13.3"/>
    </reaction>
</comment>
<evidence type="ECO:0000256" key="7">
    <source>
        <dbReference type="ARBA" id="ARBA00022840"/>
    </source>
</evidence>
<dbReference type="InterPro" id="IPR000014">
    <property type="entry name" value="PAS"/>
</dbReference>
<accession>I3Y584</accession>
<dbReference type="CDD" id="cd00082">
    <property type="entry name" value="HisKA"/>
    <property type="match status" value="1"/>
</dbReference>
<dbReference type="CDD" id="cd00130">
    <property type="entry name" value="PAS"/>
    <property type="match status" value="2"/>
</dbReference>
<dbReference type="PROSITE" id="PS50109">
    <property type="entry name" value="HIS_KIN"/>
    <property type="match status" value="1"/>
</dbReference>
<keyword evidence="17" id="KW-1185">Reference proteome</keyword>
<keyword evidence="8" id="KW-0902">Two-component regulatory system</keyword>
<dbReference type="InterPro" id="IPR000700">
    <property type="entry name" value="PAS-assoc_C"/>
</dbReference>
<dbReference type="STRING" id="765911.Thivi_0064"/>
<keyword evidence="6" id="KW-0418">Kinase</keyword>
<dbReference type="InterPro" id="IPR003594">
    <property type="entry name" value="HATPase_dom"/>
</dbReference>
<dbReference type="InterPro" id="IPR001610">
    <property type="entry name" value="PAC"/>
</dbReference>
<evidence type="ECO:0000256" key="8">
    <source>
        <dbReference type="ARBA" id="ARBA00023012"/>
    </source>
</evidence>
<feature type="transmembrane region" description="Helical" evidence="12">
    <location>
        <begin position="12"/>
        <end position="33"/>
    </location>
</feature>
<keyword evidence="12" id="KW-0812">Transmembrane</keyword>
<dbReference type="SUPFAM" id="SSF55874">
    <property type="entry name" value="ATPase domain of HSP90 chaperone/DNA topoisomerase II/histidine kinase"/>
    <property type="match status" value="1"/>
</dbReference>
<feature type="domain" description="Response regulatory" evidence="14">
    <location>
        <begin position="619"/>
        <end position="735"/>
    </location>
</feature>
<evidence type="ECO:0000256" key="1">
    <source>
        <dbReference type="ARBA" id="ARBA00000085"/>
    </source>
</evidence>
<dbReference type="PROSITE" id="PS50110">
    <property type="entry name" value="RESPONSE_REGULATORY"/>
    <property type="match status" value="1"/>
</dbReference>
<dbReference type="InterPro" id="IPR005467">
    <property type="entry name" value="His_kinase_dom"/>
</dbReference>
<dbReference type="Proteomes" id="UP000006062">
    <property type="component" value="Chromosome"/>
</dbReference>
<keyword evidence="5" id="KW-0547">Nucleotide-binding</keyword>
<sequence length="740" mass="81914">MLLRLHGWRLWISVSLGTVVSAILIVSVMSLFLKGEVTWDYVLTGFVTACIVAPPSLGLLSYLLGELARVESSAALQESRNLLQSIIDNAPIRVFWKDRACRYLGCNPVFAHDAGQQTPADLLGRDDFAMGWAEQAEFYRADDQQVMESGQARMNYEEPQTTPDGRTIWLRTSKVPLRDASGQVIGVLGIYDDITERKNAELALQQRDRYQRALLDNFPFAVWLKDTESRFLAVNSQFVTLFGARSANDLVGKNDYDIAPVELAEGYRADDRTVLASGQAKHVEEEIIDGNGVRKWFETYKSPVELDGKLLGTVGFARDITERKQIEQELKRHRDHLEEEVLERTVELTEAKVAAEAANRAKSVFLANMSHELRTPMNGVMGMIELAKRRMIDPNGRDLLAKAKHSAERLLGVLNDILDISKIEAERMVLETVPLQISAVVDHLTSTLGHKATAKGLRLATDLPADLMRQPLKGDPLRLGQILFNLVGNAIKFTQQGEVILRARSVGETSEALQVRFEVSDTGICISAEAQSRLFQSFEQADNSMTRKYGGTGLGLAISKRLVELMGGEIGVVSTPGQGSTFWFVVPLGKRAQTIAAPAPTSATLKAEQRLQTEYAGARVLFAEDEPISQEVLRGLLEDVNLVVDIAEDGQQALALARQNRYVLILMDMQMPVLNGVEAAQAIRAESLNKITPTLAMTANAFDEDREVCLAAGMNEHIAKPVDPDKLYETLIEWLDNRGD</sequence>
<name>I3Y584_THIV6</name>
<evidence type="ECO:0000256" key="3">
    <source>
        <dbReference type="ARBA" id="ARBA00022553"/>
    </source>
</evidence>
<evidence type="ECO:0000256" key="11">
    <source>
        <dbReference type="PROSITE-ProRule" id="PRU00169"/>
    </source>
</evidence>
<evidence type="ECO:0000259" key="15">
    <source>
        <dbReference type="PROSITE" id="PS50113"/>
    </source>
</evidence>
<keyword evidence="4" id="KW-0808">Transferase</keyword>
<dbReference type="InterPro" id="IPR011006">
    <property type="entry name" value="CheY-like_superfamily"/>
</dbReference>
<dbReference type="Gene3D" id="3.30.450.20">
    <property type="entry name" value="PAS domain"/>
    <property type="match status" value="2"/>
</dbReference>
<dbReference type="InterPro" id="IPR013656">
    <property type="entry name" value="PAS_4"/>
</dbReference>
<evidence type="ECO:0000256" key="5">
    <source>
        <dbReference type="ARBA" id="ARBA00022741"/>
    </source>
</evidence>
<dbReference type="InterPro" id="IPR036097">
    <property type="entry name" value="HisK_dim/P_sf"/>
</dbReference>
<feature type="modified residue" description="4-aspartylphosphate" evidence="11">
    <location>
        <position position="668"/>
    </location>
</feature>
<proteinExistence type="predicted"/>
<dbReference type="PROSITE" id="PS50113">
    <property type="entry name" value="PAC"/>
    <property type="match status" value="2"/>
</dbReference>
<protein>
    <recommendedName>
        <fullName evidence="10">Sensory/regulatory protein RpfC</fullName>
        <ecNumber evidence="2">2.7.13.3</ecNumber>
    </recommendedName>
</protein>
<dbReference type="InterPro" id="IPR003661">
    <property type="entry name" value="HisK_dim/P_dom"/>
</dbReference>
<dbReference type="SUPFAM" id="SSF55785">
    <property type="entry name" value="PYP-like sensor domain (PAS domain)"/>
    <property type="match status" value="2"/>
</dbReference>
<evidence type="ECO:0000259" key="13">
    <source>
        <dbReference type="PROSITE" id="PS50109"/>
    </source>
</evidence>
<dbReference type="SMART" id="SM00091">
    <property type="entry name" value="PAS"/>
    <property type="match status" value="2"/>
</dbReference>
<dbReference type="PANTHER" id="PTHR43047">
    <property type="entry name" value="TWO-COMPONENT HISTIDINE PROTEIN KINASE"/>
    <property type="match status" value="1"/>
</dbReference>
<feature type="domain" description="Histidine kinase" evidence="13">
    <location>
        <begin position="368"/>
        <end position="590"/>
    </location>
</feature>
<dbReference type="InterPro" id="IPR001789">
    <property type="entry name" value="Sig_transdc_resp-reg_receiver"/>
</dbReference>
<gene>
    <name evidence="16" type="ordered locus">Thivi_0064</name>
</gene>
<organism evidence="16 17">
    <name type="scientific">Thiocystis violascens (strain ATCC 17096 / DSM 198 / 6111)</name>
    <name type="common">Chromatium violascens</name>
    <dbReference type="NCBI Taxonomy" id="765911"/>
    <lineage>
        <taxon>Bacteria</taxon>
        <taxon>Pseudomonadati</taxon>
        <taxon>Pseudomonadota</taxon>
        <taxon>Gammaproteobacteria</taxon>
        <taxon>Chromatiales</taxon>
        <taxon>Chromatiaceae</taxon>
        <taxon>Thiocystis</taxon>
    </lineage>
</organism>
<dbReference type="SMART" id="SM00448">
    <property type="entry name" value="REC"/>
    <property type="match status" value="1"/>
</dbReference>
<dbReference type="PRINTS" id="PR00344">
    <property type="entry name" value="BCTRLSENSOR"/>
</dbReference>
<evidence type="ECO:0000256" key="2">
    <source>
        <dbReference type="ARBA" id="ARBA00012438"/>
    </source>
</evidence>
<evidence type="ECO:0000256" key="10">
    <source>
        <dbReference type="ARBA" id="ARBA00068150"/>
    </source>
</evidence>
<dbReference type="Gene3D" id="1.10.287.130">
    <property type="match status" value="1"/>
</dbReference>
<dbReference type="SUPFAM" id="SSF47384">
    <property type="entry name" value="Homodimeric domain of signal transducing histidine kinase"/>
    <property type="match status" value="1"/>
</dbReference>
<evidence type="ECO:0000313" key="17">
    <source>
        <dbReference type="Proteomes" id="UP000006062"/>
    </source>
</evidence>
<dbReference type="SMART" id="SM00388">
    <property type="entry name" value="HisKA"/>
    <property type="match status" value="1"/>
</dbReference>
<reference evidence="16 17" key="1">
    <citation type="submission" date="2012-06" db="EMBL/GenBank/DDBJ databases">
        <title>Complete sequence of Thiocystis violascens DSM 198.</title>
        <authorList>
            <consortium name="US DOE Joint Genome Institute"/>
            <person name="Lucas S."/>
            <person name="Han J."/>
            <person name="Lapidus A."/>
            <person name="Cheng J.-F."/>
            <person name="Goodwin L."/>
            <person name="Pitluck S."/>
            <person name="Peters L."/>
            <person name="Ovchinnikova G."/>
            <person name="Teshima H."/>
            <person name="Detter J.C."/>
            <person name="Han C."/>
            <person name="Tapia R."/>
            <person name="Land M."/>
            <person name="Hauser L."/>
            <person name="Kyrpides N."/>
            <person name="Ivanova N."/>
            <person name="Pagani I."/>
            <person name="Vogl K."/>
            <person name="Liu Z."/>
            <person name="Frigaard N.-U."/>
            <person name="Bryant D."/>
            <person name="Woyke T."/>
        </authorList>
    </citation>
    <scope>NUCLEOTIDE SEQUENCE [LARGE SCALE GENOMIC DNA]</scope>
    <source>
        <strain evidence="17">ATCC 17096 / DSM 198 / 6111</strain>
    </source>
</reference>
<dbReference type="KEGG" id="tvi:Thivi_0064"/>
<dbReference type="GO" id="GO:0005524">
    <property type="term" value="F:ATP binding"/>
    <property type="evidence" value="ECO:0007669"/>
    <property type="project" value="UniProtKB-KW"/>
</dbReference>
<keyword evidence="7" id="KW-0067">ATP-binding</keyword>
<comment type="subunit">
    <text evidence="9">At low DSF concentrations, interacts with RpfF.</text>
</comment>
<dbReference type="Pfam" id="PF02518">
    <property type="entry name" value="HATPase_c"/>
    <property type="match status" value="1"/>
</dbReference>
<evidence type="ECO:0000256" key="9">
    <source>
        <dbReference type="ARBA" id="ARBA00064003"/>
    </source>
</evidence>
<keyword evidence="12" id="KW-0472">Membrane</keyword>
<evidence type="ECO:0000256" key="6">
    <source>
        <dbReference type="ARBA" id="ARBA00022777"/>
    </source>
</evidence>
<dbReference type="InterPro" id="IPR036890">
    <property type="entry name" value="HATPase_C_sf"/>
</dbReference>
<evidence type="ECO:0000313" key="16">
    <source>
        <dbReference type="EMBL" id="AFL72152.1"/>
    </source>
</evidence>
<dbReference type="SMART" id="SM00086">
    <property type="entry name" value="PAC"/>
    <property type="match status" value="2"/>
</dbReference>
<dbReference type="EMBL" id="CP003154">
    <property type="protein sequence ID" value="AFL72152.1"/>
    <property type="molecule type" value="Genomic_DNA"/>
</dbReference>
<dbReference type="CDD" id="cd17546">
    <property type="entry name" value="REC_hyHK_CKI1_RcsC-like"/>
    <property type="match status" value="1"/>
</dbReference>
<dbReference type="NCBIfam" id="TIGR00229">
    <property type="entry name" value="sensory_box"/>
    <property type="match status" value="2"/>
</dbReference>
<feature type="domain" description="PAC" evidence="15">
    <location>
        <begin position="281"/>
        <end position="332"/>
    </location>
</feature>
<dbReference type="FunFam" id="1.10.287.130:FF:000002">
    <property type="entry name" value="Two-component osmosensing histidine kinase"/>
    <property type="match status" value="1"/>
</dbReference>
<dbReference type="CDD" id="cd16922">
    <property type="entry name" value="HATPase_EvgS-ArcB-TorS-like"/>
    <property type="match status" value="1"/>
</dbReference>
<evidence type="ECO:0000256" key="12">
    <source>
        <dbReference type="SAM" id="Phobius"/>
    </source>
</evidence>
<keyword evidence="3 11" id="KW-0597">Phosphoprotein</keyword>
<evidence type="ECO:0000256" key="4">
    <source>
        <dbReference type="ARBA" id="ARBA00022679"/>
    </source>
</evidence>
<dbReference type="eggNOG" id="COG2202">
    <property type="taxonomic scope" value="Bacteria"/>
</dbReference>
<dbReference type="AlphaFoldDB" id="I3Y584"/>
<evidence type="ECO:0000259" key="14">
    <source>
        <dbReference type="PROSITE" id="PS50110"/>
    </source>
</evidence>
<dbReference type="Gene3D" id="3.30.565.10">
    <property type="entry name" value="Histidine kinase-like ATPase, C-terminal domain"/>
    <property type="match status" value="1"/>
</dbReference>
<dbReference type="FunFam" id="3.30.565.10:FF:000010">
    <property type="entry name" value="Sensor histidine kinase RcsC"/>
    <property type="match status" value="1"/>
</dbReference>
<dbReference type="InterPro" id="IPR035965">
    <property type="entry name" value="PAS-like_dom_sf"/>
</dbReference>
<dbReference type="Pfam" id="PF00512">
    <property type="entry name" value="HisKA"/>
    <property type="match status" value="1"/>
</dbReference>
<feature type="domain" description="PAC" evidence="15">
    <location>
        <begin position="154"/>
        <end position="206"/>
    </location>
</feature>
<dbReference type="PANTHER" id="PTHR43047:SF64">
    <property type="entry name" value="HISTIDINE KINASE CONTAINING CHEY-HOMOLOGOUS RECEIVER DOMAIN AND PAS DOMAIN-RELATED"/>
    <property type="match status" value="1"/>
</dbReference>
<dbReference type="eggNOG" id="COG0784">
    <property type="taxonomic scope" value="Bacteria"/>
</dbReference>